<feature type="non-terminal residue" evidence="1">
    <location>
        <position position="33"/>
    </location>
</feature>
<sequence length="33" mass="3498">VLNAGQNLASKYPIDTTTTNAIRQAQNPLTAIV</sequence>
<accession>A0A382IK11</accession>
<protein>
    <submittedName>
        <fullName evidence="1">Uncharacterized protein</fullName>
    </submittedName>
</protein>
<proteinExistence type="predicted"/>
<gene>
    <name evidence="1" type="ORF">METZ01_LOCUS252864</name>
</gene>
<organism evidence="1">
    <name type="scientific">marine metagenome</name>
    <dbReference type="NCBI Taxonomy" id="408172"/>
    <lineage>
        <taxon>unclassified sequences</taxon>
        <taxon>metagenomes</taxon>
        <taxon>ecological metagenomes</taxon>
    </lineage>
</organism>
<evidence type="ECO:0000313" key="1">
    <source>
        <dbReference type="EMBL" id="SVC00010.1"/>
    </source>
</evidence>
<dbReference type="EMBL" id="UINC01067890">
    <property type="protein sequence ID" value="SVC00010.1"/>
    <property type="molecule type" value="Genomic_DNA"/>
</dbReference>
<dbReference type="AlphaFoldDB" id="A0A382IK11"/>
<reference evidence="1" key="1">
    <citation type="submission" date="2018-05" db="EMBL/GenBank/DDBJ databases">
        <authorList>
            <person name="Lanie J.A."/>
            <person name="Ng W.-L."/>
            <person name="Kazmierczak K.M."/>
            <person name="Andrzejewski T.M."/>
            <person name="Davidsen T.M."/>
            <person name="Wayne K.J."/>
            <person name="Tettelin H."/>
            <person name="Glass J.I."/>
            <person name="Rusch D."/>
            <person name="Podicherti R."/>
            <person name="Tsui H.-C.T."/>
            <person name="Winkler M.E."/>
        </authorList>
    </citation>
    <scope>NUCLEOTIDE SEQUENCE</scope>
</reference>
<name>A0A382IK11_9ZZZZ</name>
<feature type="non-terminal residue" evidence="1">
    <location>
        <position position="1"/>
    </location>
</feature>